<organism evidence="1">
    <name type="scientific">Arundo donax</name>
    <name type="common">Giant reed</name>
    <name type="synonym">Donax arundinaceus</name>
    <dbReference type="NCBI Taxonomy" id="35708"/>
    <lineage>
        <taxon>Eukaryota</taxon>
        <taxon>Viridiplantae</taxon>
        <taxon>Streptophyta</taxon>
        <taxon>Embryophyta</taxon>
        <taxon>Tracheophyta</taxon>
        <taxon>Spermatophyta</taxon>
        <taxon>Magnoliopsida</taxon>
        <taxon>Liliopsida</taxon>
        <taxon>Poales</taxon>
        <taxon>Poaceae</taxon>
        <taxon>PACMAD clade</taxon>
        <taxon>Arundinoideae</taxon>
        <taxon>Arundineae</taxon>
        <taxon>Arundo</taxon>
    </lineage>
</organism>
<accession>A0A0A9Q3D1</accession>
<dbReference type="AlphaFoldDB" id="A0A0A9Q3D1"/>
<sequence length="65" mass="7815">MLSTVHFVHLQFKAKRSHIIQANRIISYTIREDTESFHILLQKTQSFHIFLEKTQIISYIIRENT</sequence>
<reference evidence="1" key="2">
    <citation type="journal article" date="2015" name="Data Brief">
        <title>Shoot transcriptome of the giant reed, Arundo donax.</title>
        <authorList>
            <person name="Barrero R.A."/>
            <person name="Guerrero F.D."/>
            <person name="Moolhuijzen P."/>
            <person name="Goolsby J.A."/>
            <person name="Tidwell J."/>
            <person name="Bellgard S.E."/>
            <person name="Bellgard M.I."/>
        </authorList>
    </citation>
    <scope>NUCLEOTIDE SEQUENCE</scope>
    <source>
        <tissue evidence="1">Shoot tissue taken approximately 20 cm above the soil surface</tissue>
    </source>
</reference>
<evidence type="ECO:0000313" key="1">
    <source>
        <dbReference type="EMBL" id="JAD46749.1"/>
    </source>
</evidence>
<dbReference type="EMBL" id="GBRH01251146">
    <property type="protein sequence ID" value="JAD46749.1"/>
    <property type="molecule type" value="Transcribed_RNA"/>
</dbReference>
<protein>
    <submittedName>
        <fullName evidence="1">Uncharacterized protein</fullName>
    </submittedName>
</protein>
<reference evidence="1" key="1">
    <citation type="submission" date="2014-09" db="EMBL/GenBank/DDBJ databases">
        <authorList>
            <person name="Magalhaes I.L.F."/>
            <person name="Oliveira U."/>
            <person name="Santos F.R."/>
            <person name="Vidigal T.H.D.A."/>
            <person name="Brescovit A.D."/>
            <person name="Santos A.J."/>
        </authorList>
    </citation>
    <scope>NUCLEOTIDE SEQUENCE</scope>
    <source>
        <tissue evidence="1">Shoot tissue taken approximately 20 cm above the soil surface</tissue>
    </source>
</reference>
<proteinExistence type="predicted"/>
<name>A0A0A9Q3D1_ARUDO</name>